<dbReference type="EMBL" id="LKLS01000120">
    <property type="protein sequence ID" value="KSU17989.1"/>
    <property type="molecule type" value="Genomic_DNA"/>
</dbReference>
<feature type="region of interest" description="Disordered" evidence="1">
    <location>
        <begin position="42"/>
        <end position="92"/>
    </location>
</feature>
<keyword evidence="2" id="KW-1133">Transmembrane helix</keyword>
<comment type="caution">
    <text evidence="3">The sequence shown here is derived from an EMBL/GenBank/DDBJ whole genome shotgun (WGS) entry which is preliminary data.</text>
</comment>
<sequence>MILGGVSDEKVNKRQFAAIGAVAVLLIGGVSFALVKHNETGGVKTNTSSLKSSSKKEMTSKTSEIKESQKSSSSQTSSSSQEETTQSQLSVDTKNLTENQFEQWVAITQSNQMQDTHPLRITVSKSDNNLYQAKIDYTATQIDSVNSYKVNSSGELEAIDFEHYPGMKVVSQSFPEIKQNQLTTNQINMWVVAVQDVLFEQKGLKPGIDVIYDLETATDGSIANVKAFKIDYTPSANGGADNANKTLINEFRINSDGNLEIKEVNSETGYRIISKVYMDTSMVQ</sequence>
<keyword evidence="2" id="KW-0472">Membrane</keyword>
<organism evidence="3 4">
    <name type="scientific">Lactococcus lactis subsp. lactis</name>
    <name type="common">Streptococcus lactis</name>
    <dbReference type="NCBI Taxonomy" id="1360"/>
    <lineage>
        <taxon>Bacteria</taxon>
        <taxon>Bacillati</taxon>
        <taxon>Bacillota</taxon>
        <taxon>Bacilli</taxon>
        <taxon>Lactobacillales</taxon>
        <taxon>Streptococcaceae</taxon>
        <taxon>Lactococcus</taxon>
    </lineage>
</organism>
<evidence type="ECO:0000256" key="2">
    <source>
        <dbReference type="SAM" id="Phobius"/>
    </source>
</evidence>
<reference evidence="4" key="1">
    <citation type="submission" date="2015-10" db="EMBL/GenBank/DDBJ databases">
        <title>Draft Genome Sequences of 11 Lactococcus lactis subspecies cremoris strains.</title>
        <authorList>
            <person name="Wels M."/>
            <person name="Backus L."/>
            <person name="Boekhorst J."/>
            <person name="Dijkstra A."/>
            <person name="Beerthuizen M."/>
            <person name="Kelly W."/>
            <person name="Siezen R."/>
            <person name="Bachmann H."/>
            <person name="Van Hijum S."/>
        </authorList>
    </citation>
    <scope>NUCLEOTIDE SEQUENCE [LARGE SCALE GENOMIC DNA]</scope>
    <source>
        <strain evidence="4">LMG9449</strain>
    </source>
</reference>
<feature type="compositionally biased region" description="Basic and acidic residues" evidence="1">
    <location>
        <begin position="54"/>
        <end position="69"/>
    </location>
</feature>
<evidence type="ECO:0000256" key="1">
    <source>
        <dbReference type="SAM" id="MobiDB-lite"/>
    </source>
</evidence>
<dbReference type="PATRIC" id="fig|1360.109.peg.1114"/>
<feature type="compositionally biased region" description="Low complexity" evidence="1">
    <location>
        <begin position="70"/>
        <end position="88"/>
    </location>
</feature>
<accession>A0A0V8DX12</accession>
<dbReference type="Proteomes" id="UP000053612">
    <property type="component" value="Unassembled WGS sequence"/>
</dbReference>
<proteinExistence type="predicted"/>
<dbReference type="RefSeq" id="WP_058224968.1">
    <property type="nucleotide sequence ID" value="NZ_LKLS01000120.1"/>
</dbReference>
<evidence type="ECO:0000313" key="4">
    <source>
        <dbReference type="Proteomes" id="UP000053612"/>
    </source>
</evidence>
<feature type="transmembrane region" description="Helical" evidence="2">
    <location>
        <begin position="16"/>
        <end position="35"/>
    </location>
</feature>
<protein>
    <submittedName>
        <fullName evidence="3">Uncharacterized protein</fullName>
    </submittedName>
</protein>
<keyword evidence="2" id="KW-0812">Transmembrane</keyword>
<name>A0A0V8DX12_LACLL</name>
<evidence type="ECO:0000313" key="3">
    <source>
        <dbReference type="EMBL" id="KSU17989.1"/>
    </source>
</evidence>
<gene>
    <name evidence="3" type="ORF">LMG9449_1473</name>
</gene>
<dbReference type="AlphaFoldDB" id="A0A0V8DX12"/>